<dbReference type="InterPro" id="IPR036409">
    <property type="entry name" value="Aldolase_II/adducin_N_sf"/>
</dbReference>
<name>A0A673TQV3_SURSU</name>
<feature type="compositionally biased region" description="Basic residues" evidence="3">
    <location>
        <begin position="649"/>
        <end position="671"/>
    </location>
</feature>
<dbReference type="GO" id="GO:0005886">
    <property type="term" value="C:plasma membrane"/>
    <property type="evidence" value="ECO:0007669"/>
    <property type="project" value="UniProtKB-SubCell"/>
</dbReference>
<feature type="domain" description="Class II aldolase/adducin N-terminal" evidence="4">
    <location>
        <begin position="147"/>
        <end position="278"/>
    </location>
</feature>
<dbReference type="GO" id="GO:0014069">
    <property type="term" value="C:postsynaptic density"/>
    <property type="evidence" value="ECO:0007669"/>
    <property type="project" value="TreeGrafter"/>
</dbReference>
<keyword evidence="6" id="KW-1185">Reference proteome</keyword>
<protein>
    <submittedName>
        <fullName evidence="5">Adducin 1</fullName>
    </submittedName>
</protein>
<sequence>MNGDTRAAVVTSPPPTTAPHKERYFDRVDENNPEYLRERNMAPDLRQDFNMMEQKKRVSMILQSPAFCEELESMIQEQFKKGKNPTGLLALQQIADFMTTNVPNVYPAAPQGGMAALNMSLGMVTPVNDLRGSDSIAYDKGEKLLRCKLAAFYRLADLFGWSQLIYNHITVSIMWGVTDSLFRTHTWPCRVHAVTPVSAMKCGLLPVSPEALSLGEVAYHDYHGILVDEEEKLLIQKNLGPKSKVLILRNHGLVSVGESVEEAFYYIHNLVVACEIQVRTLASAGGPDNLVLLDPGKYKAKSRSLGSPSGEGTSSPPKWQIGEQEFEALMRMLDNLGYRTGYPYRYPALREKSKKYSDVEAPASVTGHSFASDGDAGAGSPLRHSFQKQQREKTRWLNSGRGDDASEEGQNGSSPKSKTKWTKEDGHRTSTSAVPNLFVPLNTNPKEVQEMRNKVRTGCRQPAVGAGGSSRWHVPLSLQGELVTASKAIIEKEYQPHVIVSTAGPNPFSALTDQELEEYRREVQRKQQGPGESLDESREEEEKSPPEHPAGPHTPPSTPVKLEEDLPQEPASGEDTDAATFKPTLPDLSPDEPSEALGFPTLEEEEEEEEEGEGPEPSSAQAAEEAASPAAEEGAAVDPGSDGSPGKSPSKKKKKFRTPSFLKKSKKKGDS</sequence>
<reference evidence="5" key="3">
    <citation type="submission" date="2025-09" db="UniProtKB">
        <authorList>
            <consortium name="Ensembl"/>
        </authorList>
    </citation>
    <scope>IDENTIFICATION</scope>
</reference>
<dbReference type="GO" id="GO:1903142">
    <property type="term" value="P:positive regulation of establishment of endothelial barrier"/>
    <property type="evidence" value="ECO:0007669"/>
    <property type="project" value="TreeGrafter"/>
</dbReference>
<proteinExistence type="inferred from homology"/>
<evidence type="ECO:0000256" key="3">
    <source>
        <dbReference type="SAM" id="MobiDB-lite"/>
    </source>
</evidence>
<organism evidence="5 6">
    <name type="scientific">Suricata suricatta</name>
    <name type="common">Meerkat</name>
    <dbReference type="NCBI Taxonomy" id="37032"/>
    <lineage>
        <taxon>Eukaryota</taxon>
        <taxon>Metazoa</taxon>
        <taxon>Chordata</taxon>
        <taxon>Craniata</taxon>
        <taxon>Vertebrata</taxon>
        <taxon>Euteleostomi</taxon>
        <taxon>Mammalia</taxon>
        <taxon>Eutheria</taxon>
        <taxon>Laurasiatheria</taxon>
        <taxon>Carnivora</taxon>
        <taxon>Feliformia</taxon>
        <taxon>Herpestidae</taxon>
        <taxon>Suricata</taxon>
    </lineage>
</organism>
<dbReference type="AlphaFoldDB" id="A0A673TQV3"/>
<dbReference type="PANTHER" id="PTHR10672:SF4">
    <property type="entry name" value="ALPHA-ADDUCIN"/>
    <property type="match status" value="1"/>
</dbReference>
<evidence type="ECO:0000313" key="6">
    <source>
        <dbReference type="Proteomes" id="UP000472268"/>
    </source>
</evidence>
<accession>A0A673TQV3</accession>
<dbReference type="Gene3D" id="3.40.225.10">
    <property type="entry name" value="Class II aldolase/adducin N-terminal domain"/>
    <property type="match status" value="1"/>
</dbReference>
<dbReference type="GO" id="GO:0051015">
    <property type="term" value="F:actin filament binding"/>
    <property type="evidence" value="ECO:0007669"/>
    <property type="project" value="TreeGrafter"/>
</dbReference>
<reference evidence="5" key="2">
    <citation type="submission" date="2025-08" db="UniProtKB">
        <authorList>
            <consortium name="Ensembl"/>
        </authorList>
    </citation>
    <scope>IDENTIFICATION</scope>
</reference>
<dbReference type="GO" id="GO:0005925">
    <property type="term" value="C:focal adhesion"/>
    <property type="evidence" value="ECO:0007669"/>
    <property type="project" value="TreeGrafter"/>
</dbReference>
<feature type="compositionally biased region" description="Acidic residues" evidence="3">
    <location>
        <begin position="602"/>
        <end position="614"/>
    </location>
</feature>
<evidence type="ECO:0000259" key="4">
    <source>
        <dbReference type="SMART" id="SM01007"/>
    </source>
</evidence>
<dbReference type="GO" id="GO:1903393">
    <property type="term" value="P:positive regulation of adherens junction organization"/>
    <property type="evidence" value="ECO:0007669"/>
    <property type="project" value="TreeGrafter"/>
</dbReference>
<feature type="region of interest" description="Disordered" evidence="3">
    <location>
        <begin position="367"/>
        <end position="439"/>
    </location>
</feature>
<dbReference type="PANTHER" id="PTHR10672">
    <property type="entry name" value="ADDUCIN"/>
    <property type="match status" value="1"/>
</dbReference>
<dbReference type="Pfam" id="PF00596">
    <property type="entry name" value="Aldolase_II"/>
    <property type="match status" value="1"/>
</dbReference>
<reference evidence="5 6" key="1">
    <citation type="submission" date="2019-05" db="EMBL/GenBank/DDBJ databases">
        <title>A Chromosome-scale Meerkat (S. suricatta) Genome Assembly.</title>
        <authorList>
            <person name="Dudchenko O."/>
            <person name="Lieberman Aiden E."/>
            <person name="Tung J."/>
            <person name="Barreiro L.B."/>
            <person name="Clutton-Brock T.H."/>
        </authorList>
    </citation>
    <scope>NUCLEOTIDE SEQUENCE [LARGE SCALE GENOMIC DNA]</scope>
</reference>
<feature type="compositionally biased region" description="Low complexity" evidence="3">
    <location>
        <begin position="615"/>
        <end position="648"/>
    </location>
</feature>
<dbReference type="GO" id="GO:0005912">
    <property type="term" value="C:adherens junction"/>
    <property type="evidence" value="ECO:0007669"/>
    <property type="project" value="TreeGrafter"/>
</dbReference>
<feature type="compositionally biased region" description="Pro residues" evidence="3">
    <location>
        <begin position="547"/>
        <end position="558"/>
    </location>
</feature>
<gene>
    <name evidence="5" type="primary">ADD1</name>
</gene>
<dbReference type="Proteomes" id="UP000472268">
    <property type="component" value="Chromosome 1"/>
</dbReference>
<dbReference type="SUPFAM" id="SSF53639">
    <property type="entry name" value="AraD/HMP-PK domain-like"/>
    <property type="match status" value="1"/>
</dbReference>
<evidence type="ECO:0000256" key="1">
    <source>
        <dbReference type="ARBA" id="ARBA00004413"/>
    </source>
</evidence>
<dbReference type="InterPro" id="IPR001303">
    <property type="entry name" value="Aldolase_II/adducin_N"/>
</dbReference>
<evidence type="ECO:0000256" key="2">
    <source>
        <dbReference type="ARBA" id="ARBA00006274"/>
    </source>
</evidence>
<feature type="region of interest" description="Disordered" evidence="3">
    <location>
        <begin position="501"/>
        <end position="671"/>
    </location>
</feature>
<comment type="similarity">
    <text evidence="2">Belongs to the aldolase class II family. Adducin subfamily.</text>
</comment>
<feature type="compositionally biased region" description="Low complexity" evidence="3">
    <location>
        <begin position="1"/>
        <end position="11"/>
    </location>
</feature>
<comment type="subcellular location">
    <subcellularLocation>
        <location evidence="1">Cell membrane</location>
        <topology evidence="1">Peripheral membrane protein</topology>
        <orientation evidence="1">Cytoplasmic side</orientation>
    </subcellularLocation>
</comment>
<dbReference type="GO" id="GO:0005856">
    <property type="term" value="C:cytoskeleton"/>
    <property type="evidence" value="ECO:0007669"/>
    <property type="project" value="TreeGrafter"/>
</dbReference>
<dbReference type="GO" id="GO:0051016">
    <property type="term" value="P:barbed-end actin filament capping"/>
    <property type="evidence" value="ECO:0007669"/>
    <property type="project" value="TreeGrafter"/>
</dbReference>
<evidence type="ECO:0000313" key="5">
    <source>
        <dbReference type="Ensembl" id="ENSSSUP00005015717.1"/>
    </source>
</evidence>
<dbReference type="SMART" id="SM01007">
    <property type="entry name" value="Aldolase_II"/>
    <property type="match status" value="1"/>
</dbReference>
<dbReference type="Ensembl" id="ENSSSUT00005017932.1">
    <property type="protein sequence ID" value="ENSSSUP00005015717.1"/>
    <property type="gene ID" value="ENSSSUG00005010035.1"/>
</dbReference>
<feature type="region of interest" description="Disordered" evidence="3">
    <location>
        <begin position="1"/>
        <end position="21"/>
    </location>
</feature>
<dbReference type="InterPro" id="IPR051017">
    <property type="entry name" value="Aldolase-II_Adducin_sf"/>
</dbReference>